<evidence type="ECO:0000259" key="7">
    <source>
        <dbReference type="PROSITE" id="PS50893"/>
    </source>
</evidence>
<evidence type="ECO:0000256" key="1">
    <source>
        <dbReference type="ARBA" id="ARBA00005417"/>
    </source>
</evidence>
<dbReference type="Proteomes" id="UP000556329">
    <property type="component" value="Unassembled WGS sequence"/>
</dbReference>
<dbReference type="InterPro" id="IPR003593">
    <property type="entry name" value="AAA+_ATPase"/>
</dbReference>
<dbReference type="EMBL" id="JACHEF010000001">
    <property type="protein sequence ID" value="MBB6408724.1"/>
    <property type="molecule type" value="Genomic_DNA"/>
</dbReference>
<dbReference type="AlphaFoldDB" id="A0A841P077"/>
<feature type="domain" description="ABC transporter" evidence="7">
    <location>
        <begin position="260"/>
        <end position="503"/>
    </location>
</feature>
<dbReference type="Gene3D" id="3.40.50.300">
    <property type="entry name" value="P-loop containing nucleotide triphosphate hydrolases"/>
    <property type="match status" value="2"/>
</dbReference>
<dbReference type="InterPro" id="IPR027417">
    <property type="entry name" value="P-loop_NTPase"/>
</dbReference>
<organism evidence="8 9">
    <name type="scientific">Mesorhizobium sangaii</name>
    <dbReference type="NCBI Taxonomy" id="505389"/>
    <lineage>
        <taxon>Bacteria</taxon>
        <taxon>Pseudomonadati</taxon>
        <taxon>Pseudomonadota</taxon>
        <taxon>Alphaproteobacteria</taxon>
        <taxon>Hyphomicrobiales</taxon>
        <taxon>Phyllobacteriaceae</taxon>
        <taxon>Mesorhizobium</taxon>
    </lineage>
</organism>
<gene>
    <name evidence="8" type="ORF">HNQ71_001368</name>
</gene>
<dbReference type="InterPro" id="IPR050107">
    <property type="entry name" value="ABC_carbohydrate_import_ATPase"/>
</dbReference>
<name>A0A841P077_9HYPH</name>
<sequence>MTAMLSASGIIKNFPGVRALRDVSIAVRPNEVVGLIGENGAGKSTLMRVLAGSYRPDGGSLTLDGDQLRMRSPRDAARHGIGMVFQEQSLVLNLTVAENIYLGEEDRFTRFGIVNWRAMNAAARRQLAKIGIDIDVTARTSELTFAARQMVELAKALTLEEVVERQLLILLDEPTSVLNAADIEVLFARVRSLKSRASFVFVSHRLDEVLAISDRVYTMKDGAVVAEHRAADVTAPELHEIMVGRGLQAEYYREARQQAPRETVMVEAKGLGAGGAYHGVDLKIRAGEIVGIAGVVGSGREEVTRTIGGFLQHDAGEMKIAGDAVRFASPEPAVRRGIGYVPRERRLEGLVMFLSIAENISLADLSSVMRHGAIDYGKERRLAADWIKRLRIKAPGPDAACRKLSGGNQQKVVLARWMTAGSRILVLDHPTRGLDVGAKEEVYELVRDLSAQGVAILLISDTLEETIGLSHQVLVMRDGEITARFDASPGNKPNQVELLRAMV</sequence>
<comment type="caution">
    <text evidence="8">The sequence shown here is derived from an EMBL/GenBank/DDBJ whole genome shotgun (WGS) entry which is preliminary data.</text>
</comment>
<keyword evidence="5" id="KW-0547">Nucleotide-binding</keyword>
<dbReference type="SUPFAM" id="SSF52540">
    <property type="entry name" value="P-loop containing nucleoside triphosphate hydrolases"/>
    <property type="match status" value="2"/>
</dbReference>
<evidence type="ECO:0000256" key="5">
    <source>
        <dbReference type="ARBA" id="ARBA00022741"/>
    </source>
</evidence>
<evidence type="ECO:0000313" key="9">
    <source>
        <dbReference type="Proteomes" id="UP000556329"/>
    </source>
</evidence>
<dbReference type="PROSITE" id="PS00211">
    <property type="entry name" value="ABC_TRANSPORTER_1"/>
    <property type="match status" value="1"/>
</dbReference>
<dbReference type="Pfam" id="PF00005">
    <property type="entry name" value="ABC_tran"/>
    <property type="match status" value="2"/>
</dbReference>
<dbReference type="PANTHER" id="PTHR43790">
    <property type="entry name" value="CARBOHYDRATE TRANSPORT ATP-BINDING PROTEIN MG119-RELATED"/>
    <property type="match status" value="1"/>
</dbReference>
<evidence type="ECO:0000256" key="3">
    <source>
        <dbReference type="ARBA" id="ARBA00022597"/>
    </source>
</evidence>
<dbReference type="GO" id="GO:0016887">
    <property type="term" value="F:ATP hydrolysis activity"/>
    <property type="evidence" value="ECO:0007669"/>
    <property type="project" value="InterPro"/>
</dbReference>
<dbReference type="InterPro" id="IPR003439">
    <property type="entry name" value="ABC_transporter-like_ATP-bd"/>
</dbReference>
<keyword evidence="9" id="KW-1185">Reference proteome</keyword>
<dbReference type="InterPro" id="IPR017871">
    <property type="entry name" value="ABC_transporter-like_CS"/>
</dbReference>
<keyword evidence="3" id="KW-0762">Sugar transport</keyword>
<dbReference type="CDD" id="cd03215">
    <property type="entry name" value="ABC_Carb_Monos_II"/>
    <property type="match status" value="1"/>
</dbReference>
<dbReference type="GO" id="GO:0005524">
    <property type="term" value="F:ATP binding"/>
    <property type="evidence" value="ECO:0007669"/>
    <property type="project" value="UniProtKB-KW"/>
</dbReference>
<evidence type="ECO:0000256" key="6">
    <source>
        <dbReference type="ARBA" id="ARBA00022840"/>
    </source>
</evidence>
<comment type="similarity">
    <text evidence="1">Belongs to the ABC transporter superfamily.</text>
</comment>
<accession>A0A841P077</accession>
<keyword evidence="2" id="KW-0813">Transport</keyword>
<protein>
    <submittedName>
        <fullName evidence="8">Ribose transport system ATP-binding protein</fullName>
    </submittedName>
</protein>
<dbReference type="PANTHER" id="PTHR43790:SF9">
    <property type="entry name" value="GALACTOFURANOSE TRANSPORTER ATP-BINDING PROTEIN YTFR"/>
    <property type="match status" value="1"/>
</dbReference>
<dbReference type="PROSITE" id="PS50893">
    <property type="entry name" value="ABC_TRANSPORTER_2"/>
    <property type="match status" value="2"/>
</dbReference>
<reference evidence="8 9" key="1">
    <citation type="submission" date="2020-08" db="EMBL/GenBank/DDBJ databases">
        <title>Genomic Encyclopedia of Type Strains, Phase IV (KMG-IV): sequencing the most valuable type-strain genomes for metagenomic binning, comparative biology and taxonomic classification.</title>
        <authorList>
            <person name="Goeker M."/>
        </authorList>
    </citation>
    <scope>NUCLEOTIDE SEQUENCE [LARGE SCALE GENOMIC DNA]</scope>
    <source>
        <strain evidence="8 9">DSM 100039</strain>
    </source>
</reference>
<keyword evidence="6 8" id="KW-0067">ATP-binding</keyword>
<dbReference type="SMART" id="SM00382">
    <property type="entry name" value="AAA"/>
    <property type="match status" value="2"/>
</dbReference>
<evidence type="ECO:0000256" key="4">
    <source>
        <dbReference type="ARBA" id="ARBA00022737"/>
    </source>
</evidence>
<feature type="domain" description="ABC transporter" evidence="7">
    <location>
        <begin position="5"/>
        <end position="246"/>
    </location>
</feature>
<evidence type="ECO:0000313" key="8">
    <source>
        <dbReference type="EMBL" id="MBB6408724.1"/>
    </source>
</evidence>
<dbReference type="CDD" id="cd03216">
    <property type="entry name" value="ABC_Carb_Monos_I"/>
    <property type="match status" value="1"/>
</dbReference>
<proteinExistence type="inferred from homology"/>
<evidence type="ECO:0000256" key="2">
    <source>
        <dbReference type="ARBA" id="ARBA00022448"/>
    </source>
</evidence>
<keyword evidence="4" id="KW-0677">Repeat</keyword>